<dbReference type="EMBL" id="WUMK01000006">
    <property type="protein sequence ID" value="MXN46979.1"/>
    <property type="molecule type" value="Genomic_DNA"/>
</dbReference>
<comment type="caution">
    <text evidence="1">The sequence shown here is derived from an EMBL/GenBank/DDBJ whole genome shotgun (WGS) entry which is preliminary data.</text>
</comment>
<dbReference type="OrthoDB" id="8419011at2"/>
<dbReference type="Proteomes" id="UP000435802">
    <property type="component" value="Unassembled WGS sequence"/>
</dbReference>
<proteinExistence type="predicted"/>
<gene>
    <name evidence="1" type="ORF">GR138_17430</name>
</gene>
<protein>
    <submittedName>
        <fullName evidence="1">Uncharacterized protein</fullName>
    </submittedName>
</protein>
<evidence type="ECO:0000313" key="1">
    <source>
        <dbReference type="EMBL" id="MXN46979.1"/>
    </source>
</evidence>
<dbReference type="AlphaFoldDB" id="A0A6N8SDK4"/>
<accession>A0A6N8SDK4</accession>
<dbReference type="RefSeq" id="WP_160860507.1">
    <property type="nucleotide sequence ID" value="NZ_WUMK01000006.1"/>
</dbReference>
<sequence>MRRAVTATIGAMVFVLAGKASTVAQDSPTDADMRAAHAVLLGLVQDGAAPERDKGGDVYYSIVDNPNAPRLVTRLEVSGAPCRARTTSALQFPEQWATLTLGLVDLSRVAAVTAYASADDMIAEANPVPIDSPEVEQIVLTGEGLYCTSRMSLSGQNNASEEMCADRLDLPMMDEEQKARATRALAIVANFCKAPAFAKK</sequence>
<evidence type="ECO:0000313" key="2">
    <source>
        <dbReference type="Proteomes" id="UP000435802"/>
    </source>
</evidence>
<reference evidence="1 2" key="1">
    <citation type="submission" date="2019-12" db="EMBL/GenBank/DDBJ databases">
        <title>Shinella kummerowiae sp. nov., a symbiotic bacterium isolated from root nodules of the herbal legume Kummerowia stipulacea.</title>
        <authorList>
            <person name="Gao J."/>
        </authorList>
    </citation>
    <scope>NUCLEOTIDE SEQUENCE [LARGE SCALE GENOMIC DNA]</scope>
    <source>
        <strain evidence="1 2">CCBAU 25048</strain>
    </source>
</reference>
<keyword evidence="2" id="KW-1185">Reference proteome</keyword>
<organism evidence="1 2">
    <name type="scientific">Shinella kummerowiae</name>
    <dbReference type="NCBI Taxonomy" id="417745"/>
    <lineage>
        <taxon>Bacteria</taxon>
        <taxon>Pseudomonadati</taxon>
        <taxon>Pseudomonadota</taxon>
        <taxon>Alphaproteobacteria</taxon>
        <taxon>Hyphomicrobiales</taxon>
        <taxon>Rhizobiaceae</taxon>
        <taxon>Shinella</taxon>
    </lineage>
</organism>
<name>A0A6N8SDK4_9HYPH</name>